<feature type="compositionally biased region" description="Low complexity" evidence="1">
    <location>
        <begin position="1"/>
        <end position="19"/>
    </location>
</feature>
<name>A0A0P7BV80_9HYPO</name>
<dbReference type="AlphaFoldDB" id="A0A0P7BV80"/>
<accession>A0A0P7BV80</accession>
<evidence type="ECO:0000256" key="1">
    <source>
        <dbReference type="SAM" id="MobiDB-lite"/>
    </source>
</evidence>
<sequence>MSSRPTKPSTSTGSTTNTGGYSGSQQISSPTLDTWYAANNPTERFYATGTQSGRGFFQQSGNLADWEYQYQQASRR</sequence>
<reference evidence="2 3" key="1">
    <citation type="submission" date="2015-09" db="EMBL/GenBank/DDBJ databases">
        <title>Draft genome of a European isolate of the apple canker pathogen Neonectria ditissima.</title>
        <authorList>
            <person name="Gomez-Cortecero A."/>
            <person name="Harrison R.J."/>
            <person name="Armitage A.D."/>
        </authorList>
    </citation>
    <scope>NUCLEOTIDE SEQUENCE [LARGE SCALE GENOMIC DNA]</scope>
    <source>
        <strain evidence="2 3">R09/05</strain>
    </source>
</reference>
<organism evidence="2 3">
    <name type="scientific">Neonectria ditissima</name>
    <dbReference type="NCBI Taxonomy" id="78410"/>
    <lineage>
        <taxon>Eukaryota</taxon>
        <taxon>Fungi</taxon>
        <taxon>Dikarya</taxon>
        <taxon>Ascomycota</taxon>
        <taxon>Pezizomycotina</taxon>
        <taxon>Sordariomycetes</taxon>
        <taxon>Hypocreomycetidae</taxon>
        <taxon>Hypocreales</taxon>
        <taxon>Nectriaceae</taxon>
        <taxon>Neonectria</taxon>
    </lineage>
</organism>
<evidence type="ECO:0000313" key="3">
    <source>
        <dbReference type="Proteomes" id="UP000050424"/>
    </source>
</evidence>
<evidence type="ECO:0000313" key="2">
    <source>
        <dbReference type="EMBL" id="KPM45617.1"/>
    </source>
</evidence>
<proteinExistence type="predicted"/>
<gene>
    <name evidence="2" type="ORF">AK830_g883</name>
</gene>
<protein>
    <submittedName>
        <fullName evidence="2">Uncharacterized protein</fullName>
    </submittedName>
</protein>
<feature type="region of interest" description="Disordered" evidence="1">
    <location>
        <begin position="1"/>
        <end position="33"/>
    </location>
</feature>
<comment type="caution">
    <text evidence="2">The sequence shown here is derived from an EMBL/GenBank/DDBJ whole genome shotgun (WGS) entry which is preliminary data.</text>
</comment>
<dbReference type="Proteomes" id="UP000050424">
    <property type="component" value="Unassembled WGS sequence"/>
</dbReference>
<keyword evidence="3" id="KW-1185">Reference proteome</keyword>
<dbReference type="EMBL" id="LKCW01000006">
    <property type="protein sequence ID" value="KPM45617.1"/>
    <property type="molecule type" value="Genomic_DNA"/>
</dbReference>